<comment type="similarity">
    <text evidence="2">Belongs to the RNA 3'-terminal cyclase family. Type 2 subfamily.</text>
</comment>
<dbReference type="InterPro" id="IPR036553">
    <property type="entry name" value="RPTC_insert"/>
</dbReference>
<feature type="domain" description="RNA 3'-terminal phosphate cyclase" evidence="5">
    <location>
        <begin position="107"/>
        <end position="380"/>
    </location>
</feature>
<reference evidence="8" key="1">
    <citation type="submission" date="2017-02" db="UniProtKB">
        <authorList>
            <consortium name="WormBaseParasite"/>
        </authorList>
    </citation>
    <scope>IDENTIFICATION</scope>
</reference>
<dbReference type="Gene3D" id="3.65.10.20">
    <property type="entry name" value="RNA 3'-terminal phosphate cyclase domain"/>
    <property type="match status" value="2"/>
</dbReference>
<evidence type="ECO:0000256" key="1">
    <source>
        <dbReference type="ARBA" id="ARBA00004604"/>
    </source>
</evidence>
<dbReference type="GO" id="GO:0005730">
    <property type="term" value="C:nucleolus"/>
    <property type="evidence" value="ECO:0007669"/>
    <property type="project" value="UniProtKB-SubCell"/>
</dbReference>
<dbReference type="PANTHER" id="PTHR11096:SF1">
    <property type="entry name" value="RNA 3'-TERMINAL PHOSPHATE CYCLASE-LIKE PROTEIN"/>
    <property type="match status" value="1"/>
</dbReference>
<dbReference type="InterPro" id="IPR013791">
    <property type="entry name" value="RNA3'-term_phos_cycl_insert"/>
</dbReference>
<evidence type="ECO:0000256" key="3">
    <source>
        <dbReference type="ARBA" id="ARBA00022517"/>
    </source>
</evidence>
<evidence type="ECO:0000256" key="2">
    <source>
        <dbReference type="ARBA" id="ARBA00007089"/>
    </source>
</evidence>
<dbReference type="NCBIfam" id="TIGR03400">
    <property type="entry name" value="18S_RNA_Rcl1p"/>
    <property type="match status" value="1"/>
</dbReference>
<dbReference type="PANTHER" id="PTHR11096">
    <property type="entry name" value="RNA 3' TERMINAL PHOSPHATE CYCLASE"/>
    <property type="match status" value="1"/>
</dbReference>
<dbReference type="GO" id="GO:0000479">
    <property type="term" value="P:endonucleolytic cleavage of tricistronic rRNA transcript (SSU-rRNA, 5.8S rRNA, LSU-rRNA)"/>
    <property type="evidence" value="ECO:0007669"/>
    <property type="project" value="TreeGrafter"/>
</dbReference>
<evidence type="ECO:0000259" key="5">
    <source>
        <dbReference type="Pfam" id="PF01137"/>
    </source>
</evidence>
<protein>
    <submittedName>
        <fullName evidence="8">RNA 3'-terminal phosphate cyclase-like protein</fullName>
    </submittedName>
</protein>
<dbReference type="InterPro" id="IPR000228">
    <property type="entry name" value="RNA3'_term_phos_cyc"/>
</dbReference>
<comment type="subcellular location">
    <subcellularLocation>
        <location evidence="1">Nucleus</location>
        <location evidence="1">Nucleolus</location>
    </subcellularLocation>
</comment>
<feature type="domain" description="RNA 3'-terminal phosphate cyclase" evidence="5">
    <location>
        <begin position="8"/>
        <end position="63"/>
    </location>
</feature>
<keyword evidence="4" id="KW-0539">Nucleus</keyword>
<evidence type="ECO:0000259" key="6">
    <source>
        <dbReference type="Pfam" id="PF05189"/>
    </source>
</evidence>
<dbReference type="STRING" id="451379.A0A0N5AR36"/>
<dbReference type="InterPro" id="IPR020719">
    <property type="entry name" value="RNA3'_term_phos_cycl-like_CS"/>
</dbReference>
<dbReference type="GO" id="GO:0004521">
    <property type="term" value="F:RNA endonuclease activity"/>
    <property type="evidence" value="ECO:0007669"/>
    <property type="project" value="TreeGrafter"/>
</dbReference>
<dbReference type="SUPFAM" id="SSF55205">
    <property type="entry name" value="EPT/RTPC-like"/>
    <property type="match status" value="2"/>
</dbReference>
<dbReference type="Pfam" id="PF05189">
    <property type="entry name" value="RTC_insert"/>
    <property type="match status" value="1"/>
</dbReference>
<keyword evidence="3" id="KW-0690">Ribosome biogenesis</keyword>
<dbReference type="WBParaSite" id="SMUV_0000716901-mRNA-1">
    <property type="protein sequence ID" value="SMUV_0000716901-mRNA-1"/>
    <property type="gene ID" value="SMUV_0000716901"/>
</dbReference>
<sequence length="418" mass="46340">MEVSEQLQFEGCNFMRQRLLYSILSGRPVVISKIRPSDDDPGIKGWDFETKLLSLLEKVTNGTKIVINKTVPTIEKVKNLKKCQQYRILITIIVLLGETYFMETLILGTEIQFTPGMINGGSFTFDCGTQRCISFFLEPLLILAPFCKYPLNIKLQGVTNSPNELSVDAVRATWIPVFNRFVFSEENLEIKVEARGLKPDGGGSVLLSAPIVTSLRPVQFENPGKIYKIRGVAYVAKVSPSIAQRMIEAAKKCLYGYIADVYITVDQRKGAAGGKSPGYGLFLTAETTEGVVFHGEAISRPKNEEGNPLIPEEVGNMAGEALLDEIYRGGCLDSSAQLLAASFMTLGDKDISKCLFGPLTTYTIHGLRNLQKFLGITFKIEEWWKCRKSDSVTRNLGADEKALMTCMGIGFRNLNKIE</sequence>
<dbReference type="FunFam" id="3.30.360.20:FF:000004">
    <property type="entry name" value="18S rRNA biogenesis protein"/>
    <property type="match status" value="1"/>
</dbReference>
<evidence type="ECO:0000313" key="7">
    <source>
        <dbReference type="Proteomes" id="UP000046393"/>
    </source>
</evidence>
<dbReference type="AlphaFoldDB" id="A0A0N5AR36"/>
<feature type="domain" description="RNA 3'-terminal phosphate cyclase insert" evidence="6">
    <location>
        <begin position="222"/>
        <end position="326"/>
    </location>
</feature>
<evidence type="ECO:0000313" key="8">
    <source>
        <dbReference type="WBParaSite" id="SMUV_0000716901-mRNA-1"/>
    </source>
</evidence>
<dbReference type="InterPro" id="IPR023797">
    <property type="entry name" value="RNA3'_phos_cyclase_dom"/>
</dbReference>
<dbReference type="Proteomes" id="UP000046393">
    <property type="component" value="Unplaced"/>
</dbReference>
<dbReference type="Pfam" id="PF01137">
    <property type="entry name" value="RTC"/>
    <property type="match status" value="2"/>
</dbReference>
<dbReference type="InterPro" id="IPR013792">
    <property type="entry name" value="RNA3'P_cycl/enolpyr_Trfase_a/b"/>
</dbReference>
<dbReference type="InterPro" id="IPR037136">
    <property type="entry name" value="RNA3'_phos_cyclase_dom_sf"/>
</dbReference>
<dbReference type="InterPro" id="IPR016443">
    <property type="entry name" value="RNA3'_term_phos_cyc_type_2"/>
</dbReference>
<organism evidence="7 8">
    <name type="scientific">Syphacia muris</name>
    <dbReference type="NCBI Taxonomy" id="451379"/>
    <lineage>
        <taxon>Eukaryota</taxon>
        <taxon>Metazoa</taxon>
        <taxon>Ecdysozoa</taxon>
        <taxon>Nematoda</taxon>
        <taxon>Chromadorea</taxon>
        <taxon>Rhabditida</taxon>
        <taxon>Spirurina</taxon>
        <taxon>Oxyuridomorpha</taxon>
        <taxon>Oxyuroidea</taxon>
        <taxon>Oxyuridae</taxon>
        <taxon>Syphacia</taxon>
    </lineage>
</organism>
<dbReference type="Gene3D" id="3.30.360.20">
    <property type="entry name" value="RNA 3'-terminal phosphate cyclase, insert domain"/>
    <property type="match status" value="1"/>
</dbReference>
<dbReference type="PROSITE" id="PS01287">
    <property type="entry name" value="RTC"/>
    <property type="match status" value="1"/>
</dbReference>
<accession>A0A0N5AR36</accession>
<keyword evidence="7" id="KW-1185">Reference proteome</keyword>
<name>A0A0N5AR36_9BILA</name>
<proteinExistence type="inferred from homology"/>
<evidence type="ECO:0000256" key="4">
    <source>
        <dbReference type="ARBA" id="ARBA00023242"/>
    </source>
</evidence>
<dbReference type="CDD" id="cd00875">
    <property type="entry name" value="RNA_Cyclase_Class_I"/>
    <property type="match status" value="1"/>
</dbReference>